<reference evidence="1 2" key="1">
    <citation type="journal article" date="2014" name="J. Virol.">
        <title>Comprehensive Molecular Detection of Tick-Borne Phleboviruses Leads to the Retrospective Identification of Taxonomically Unassigned Bunyaviruses and the Discovery of a Novel Member of the Genus Phlebovirus.</title>
        <authorList>
            <person name="Matsuno K."/>
            <person name="Weisend C."/>
            <person name="Kajihara M."/>
            <person name="Matysiak C."/>
            <person name="Williamson B.N."/>
            <person name="Simuunza M."/>
            <person name="Mweene A.S."/>
            <person name="Takada A."/>
            <person name="Tesh R.B."/>
            <person name="Ebihara H."/>
        </authorList>
    </citation>
    <scope>NUCLEOTIDE SEQUENCE [LARGE SCALE GENOMIC DNA]</scope>
    <source>
        <strain evidence="1">SCOT FT 254</strain>
    </source>
</reference>
<organismHost>
    <name type="scientific">Ixodes ricinus</name>
    <name type="common">Common tick</name>
    <name type="synonym">Acarus ricinus</name>
    <dbReference type="NCBI Taxonomy" id="34613"/>
</organismHost>
<accession>A0A097SRX4</accession>
<evidence type="ECO:0000313" key="2">
    <source>
        <dbReference type="Proteomes" id="UP000107650"/>
    </source>
</evidence>
<dbReference type="EMBL" id="KM114251">
    <property type="protein sequence ID" value="AIU95040.1"/>
    <property type="molecule type" value="Genomic_RNA"/>
</dbReference>
<name>A0A097SRX4_UUK</name>
<organismHost>
    <name type="scientific">Homo sapiens</name>
    <name type="common">Human</name>
    <dbReference type="NCBI Taxonomy" id="9606"/>
</organismHost>
<organism evidence="1 2">
    <name type="scientific">Uukuniemi virus</name>
    <name type="common">UUKV</name>
    <dbReference type="NCBI Taxonomy" id="11591"/>
    <lineage>
        <taxon>Viruses</taxon>
        <taxon>Riboviria</taxon>
        <taxon>Orthornavirae</taxon>
        <taxon>Negarnaviricota</taxon>
        <taxon>Polyploviricotina</taxon>
        <taxon>Bunyaviricetes</taxon>
        <taxon>Hareavirales</taxon>
        <taxon>Phenuiviridae</taxon>
        <taxon>Uukuvirus</taxon>
        <taxon>Uukuvirus uukuniemiense</taxon>
    </lineage>
</organism>
<evidence type="ECO:0000313" key="1">
    <source>
        <dbReference type="EMBL" id="AIU95040.1"/>
    </source>
</evidence>
<protein>
    <submittedName>
        <fullName evidence="1">Nonstructural protein</fullName>
    </submittedName>
</protein>
<sequence>MSYYIISEKDLPKGYSLSPINKFYNTLWDMMDDGLFPKIIPLKSSIPGVDLPSTGWLEVDEGLYDTIISGFYIVDSSTEQRIVNATGWPLEKKRALILNFFRFLKLDMVWTKTLRDAFLTIVSIALFGDQNSKKRRKQKAKLSAGTLLFMFALKLRSKINKMRLSERQITGKNLVKDLCLIHILNLQERLVLRRAMVDKRFFTHFEQSPPGTKANKHGNKPKHLQLLFDSDMSNLKVHPDHVKLDEHWEAFESVRERMLDTSFQKDWPVVGTQ</sequence>
<proteinExistence type="predicted"/>
<dbReference type="Proteomes" id="UP000107650">
    <property type="component" value="Genome"/>
</dbReference>